<dbReference type="InterPro" id="IPR004561">
    <property type="entry name" value="IsoChor_synthase"/>
</dbReference>
<dbReference type="Gene3D" id="3.60.120.10">
    <property type="entry name" value="Anthranilate synthase"/>
    <property type="match status" value="1"/>
</dbReference>
<dbReference type="RefSeq" id="WP_325943213.1">
    <property type="nucleotide sequence ID" value="NZ_JALKQX010000003.1"/>
</dbReference>
<proteinExistence type="inferred from homology"/>
<comment type="catalytic activity">
    <reaction evidence="1">
        <text>chorismate = isochorismate</text>
        <dbReference type="Rhea" id="RHEA:18985"/>
        <dbReference type="ChEBI" id="CHEBI:29748"/>
        <dbReference type="ChEBI" id="CHEBI:29780"/>
        <dbReference type="EC" id="5.4.4.2"/>
    </reaction>
</comment>
<comment type="caution">
    <text evidence="7">The sequence shown here is derived from an EMBL/GenBank/DDBJ whole genome shotgun (WGS) entry which is preliminary data.</text>
</comment>
<name>A0ABU9LJL3_9BACL</name>
<protein>
    <recommendedName>
        <fullName evidence="3">isochorismate synthase</fullName>
        <ecNumber evidence="3">5.4.4.2</ecNumber>
    </recommendedName>
    <alternativeName>
        <fullName evidence="5">Isochorismate mutase</fullName>
    </alternativeName>
</protein>
<organism evidence="7 8">
    <name type="scientific">Kurthia gibsonii</name>
    <dbReference type="NCBI Taxonomy" id="33946"/>
    <lineage>
        <taxon>Bacteria</taxon>
        <taxon>Bacillati</taxon>
        <taxon>Bacillota</taxon>
        <taxon>Bacilli</taxon>
        <taxon>Bacillales</taxon>
        <taxon>Caryophanaceae</taxon>
        <taxon>Kurthia</taxon>
    </lineage>
</organism>
<evidence type="ECO:0000256" key="2">
    <source>
        <dbReference type="ARBA" id="ARBA00005297"/>
    </source>
</evidence>
<dbReference type="SUPFAM" id="SSF56322">
    <property type="entry name" value="ADC synthase"/>
    <property type="match status" value="1"/>
</dbReference>
<reference evidence="7 8" key="1">
    <citation type="submission" date="2024-04" db="EMBL/GenBank/DDBJ databases">
        <authorList>
            <person name="Wu Y.S."/>
            <person name="Zhang L."/>
        </authorList>
    </citation>
    <scope>NUCLEOTIDE SEQUENCE [LARGE SCALE GENOMIC DNA]</scope>
    <source>
        <strain evidence="7 8">KG-01</strain>
    </source>
</reference>
<evidence type="ECO:0000256" key="1">
    <source>
        <dbReference type="ARBA" id="ARBA00000799"/>
    </source>
</evidence>
<dbReference type="EC" id="5.4.4.2" evidence="3"/>
<dbReference type="InterPro" id="IPR015890">
    <property type="entry name" value="Chorismate_C"/>
</dbReference>
<keyword evidence="4 7" id="KW-0413">Isomerase</keyword>
<evidence type="ECO:0000313" key="7">
    <source>
        <dbReference type="EMBL" id="MEL5987599.1"/>
    </source>
</evidence>
<sequence length="462" mass="52537">MNRKLSTINGDLSKTDQSTVHFYIESKELETQSTLVFFEIGEEKFKGQCFYWQNKDKDFTLVGLGHAYTIKSNDADARYEDVEKAWKHLIHSTSLKGIKQQPILFGSFTFDPKKGVSDEWANFSHANFALAKHQLVESNGRFYMNTHLVSEEVITDEDIELAREEREALLEQAKGRTLKTYIKPHVVLTEEPYKEEYLQSITQVTNQIKAKQADKVVIARSLALTFDEEVNTSNLLAQLSEEQPESYLFAQEQGQDLFLGATPERLVFVNHKKAYSSCVAGSIRRGATVQEDEEFGRILLNDTKNLQEHQYVVDMISNSFKETCEQYTLPNHPDLLKIRDIQHLHTPIEGILKEDATILQMVEKLHPTPALGGSPREVAMEMIRQYEPMNRGVYAAPIGWLNADGDGEFAVAIRSALLQDKKAYLYAGGGIVEDSEPQSEYEETLVKFRPMLRTLGGKLNDE</sequence>
<accession>A0ABU9LJL3</accession>
<dbReference type="Proteomes" id="UP001398420">
    <property type="component" value="Unassembled WGS sequence"/>
</dbReference>
<dbReference type="PRINTS" id="PR00095">
    <property type="entry name" value="ANTSNTHASEI"/>
</dbReference>
<evidence type="ECO:0000256" key="4">
    <source>
        <dbReference type="ARBA" id="ARBA00023235"/>
    </source>
</evidence>
<evidence type="ECO:0000256" key="3">
    <source>
        <dbReference type="ARBA" id="ARBA00012824"/>
    </source>
</evidence>
<gene>
    <name evidence="7" type="ORF">AAF454_04050</name>
</gene>
<dbReference type="PANTHER" id="PTHR42839:SF1">
    <property type="entry name" value="ISOCHORISMATE SYNTHASE MENF"/>
    <property type="match status" value="1"/>
</dbReference>
<dbReference type="EMBL" id="JBCEWA010000002">
    <property type="protein sequence ID" value="MEL5987599.1"/>
    <property type="molecule type" value="Genomic_DNA"/>
</dbReference>
<dbReference type="InterPro" id="IPR019999">
    <property type="entry name" value="Anth_synth_I-like"/>
</dbReference>
<comment type="similarity">
    <text evidence="2">Belongs to the isochorismate synthase family.</text>
</comment>
<dbReference type="GO" id="GO:0008909">
    <property type="term" value="F:isochorismate synthase activity"/>
    <property type="evidence" value="ECO:0007669"/>
    <property type="project" value="UniProtKB-EC"/>
</dbReference>
<dbReference type="InterPro" id="IPR005801">
    <property type="entry name" value="ADC_synthase"/>
</dbReference>
<dbReference type="NCBIfam" id="TIGR00543">
    <property type="entry name" value="isochor_syn"/>
    <property type="match status" value="1"/>
</dbReference>
<dbReference type="PANTHER" id="PTHR42839">
    <property type="entry name" value="ISOCHORISMATE SYNTHASE ENTC"/>
    <property type="match status" value="1"/>
</dbReference>
<evidence type="ECO:0000256" key="5">
    <source>
        <dbReference type="ARBA" id="ARBA00041564"/>
    </source>
</evidence>
<dbReference type="Pfam" id="PF00425">
    <property type="entry name" value="Chorismate_bind"/>
    <property type="match status" value="1"/>
</dbReference>
<evidence type="ECO:0000313" key="8">
    <source>
        <dbReference type="Proteomes" id="UP001398420"/>
    </source>
</evidence>
<feature type="domain" description="Chorismate-utilising enzyme C-terminal" evidence="6">
    <location>
        <begin position="194"/>
        <end position="447"/>
    </location>
</feature>
<keyword evidence="8" id="KW-1185">Reference proteome</keyword>
<evidence type="ECO:0000259" key="6">
    <source>
        <dbReference type="Pfam" id="PF00425"/>
    </source>
</evidence>